<reference evidence="2" key="2">
    <citation type="submission" date="2015-01" db="EMBL/GenBank/DDBJ databases">
        <title>Evolutionary Origins and Diversification of the Mycorrhizal Mutualists.</title>
        <authorList>
            <consortium name="DOE Joint Genome Institute"/>
            <consortium name="Mycorrhizal Genomics Consortium"/>
            <person name="Kohler A."/>
            <person name="Kuo A."/>
            <person name="Nagy L.G."/>
            <person name="Floudas D."/>
            <person name="Copeland A."/>
            <person name="Barry K.W."/>
            <person name="Cichocki N."/>
            <person name="Veneault-Fourrey C."/>
            <person name="LaButti K."/>
            <person name="Lindquist E.A."/>
            <person name="Lipzen A."/>
            <person name="Lundell T."/>
            <person name="Morin E."/>
            <person name="Murat C."/>
            <person name="Riley R."/>
            <person name="Ohm R."/>
            <person name="Sun H."/>
            <person name="Tunlid A."/>
            <person name="Henrissat B."/>
            <person name="Grigoriev I.V."/>
            <person name="Hibbett D.S."/>
            <person name="Martin F."/>
        </authorList>
    </citation>
    <scope>NUCLEOTIDE SEQUENCE [LARGE SCALE GENOMIC DNA]</scope>
    <source>
        <strain evidence="2">LaAM-08-1</strain>
    </source>
</reference>
<dbReference type="EMBL" id="KN838564">
    <property type="protein sequence ID" value="KIK04964.1"/>
    <property type="molecule type" value="Genomic_DNA"/>
</dbReference>
<dbReference type="OrthoDB" id="3026189at2759"/>
<reference evidence="1 2" key="1">
    <citation type="submission" date="2014-04" db="EMBL/GenBank/DDBJ databases">
        <authorList>
            <consortium name="DOE Joint Genome Institute"/>
            <person name="Kuo A."/>
            <person name="Kohler A."/>
            <person name="Nagy L.G."/>
            <person name="Floudas D."/>
            <person name="Copeland A."/>
            <person name="Barry K.W."/>
            <person name="Cichocki N."/>
            <person name="Veneault-Fourrey C."/>
            <person name="LaButti K."/>
            <person name="Lindquist E.A."/>
            <person name="Lipzen A."/>
            <person name="Lundell T."/>
            <person name="Morin E."/>
            <person name="Murat C."/>
            <person name="Sun H."/>
            <person name="Tunlid A."/>
            <person name="Henrissat B."/>
            <person name="Grigoriev I.V."/>
            <person name="Hibbett D.S."/>
            <person name="Martin F."/>
            <person name="Nordberg H.P."/>
            <person name="Cantor M.N."/>
            <person name="Hua S.X."/>
        </authorList>
    </citation>
    <scope>NUCLEOTIDE SEQUENCE [LARGE SCALE GENOMIC DNA]</scope>
    <source>
        <strain evidence="1 2">LaAM-08-1</strain>
    </source>
</reference>
<dbReference type="HOGENOM" id="CLU_133381_0_0_1"/>
<gene>
    <name evidence="1" type="ORF">K443DRAFT_4158</name>
</gene>
<dbReference type="Proteomes" id="UP000054477">
    <property type="component" value="Unassembled WGS sequence"/>
</dbReference>
<evidence type="ECO:0000313" key="2">
    <source>
        <dbReference type="Proteomes" id="UP000054477"/>
    </source>
</evidence>
<proteinExistence type="predicted"/>
<dbReference type="AlphaFoldDB" id="A0A0C9XTF8"/>
<evidence type="ECO:0000313" key="1">
    <source>
        <dbReference type="EMBL" id="KIK04964.1"/>
    </source>
</evidence>
<organism evidence="1 2">
    <name type="scientific">Laccaria amethystina LaAM-08-1</name>
    <dbReference type="NCBI Taxonomy" id="1095629"/>
    <lineage>
        <taxon>Eukaryota</taxon>
        <taxon>Fungi</taxon>
        <taxon>Dikarya</taxon>
        <taxon>Basidiomycota</taxon>
        <taxon>Agaricomycotina</taxon>
        <taxon>Agaricomycetes</taxon>
        <taxon>Agaricomycetidae</taxon>
        <taxon>Agaricales</taxon>
        <taxon>Agaricineae</taxon>
        <taxon>Hydnangiaceae</taxon>
        <taxon>Laccaria</taxon>
    </lineage>
</organism>
<keyword evidence="2" id="KW-1185">Reference proteome</keyword>
<protein>
    <submittedName>
        <fullName evidence="1">Uncharacterized protein</fullName>
    </submittedName>
</protein>
<name>A0A0C9XTF8_9AGAR</name>
<sequence>MSETTTQNSKPDYKEYTRESNSEFLAMDAYCWEVIDHKVRTREVGSEAGINTFIEHPDKVDPTSWWVITTPNVGYILTALIGIQHIQAKADGHFGLDDHTLHPQMYIQGFEYICCIPKHDQSHHMLWWTPTLADCPMIPNSLFSITVRILKPELLNGYKELCDKYVGLIRK</sequence>
<accession>A0A0C9XTF8</accession>